<evidence type="ECO:0000313" key="2">
    <source>
        <dbReference type="EMBL" id="MSU09639.1"/>
    </source>
</evidence>
<dbReference type="GeneID" id="96779588"/>
<keyword evidence="3" id="KW-1185">Reference proteome</keyword>
<proteinExistence type="predicted"/>
<dbReference type="AlphaFoldDB" id="A0A6I2UIT2"/>
<dbReference type="PROSITE" id="PS51257">
    <property type="entry name" value="PROKAR_LIPOPROTEIN"/>
    <property type="match status" value="1"/>
</dbReference>
<gene>
    <name evidence="2" type="primary">dltD</name>
    <name evidence="2" type="ORF">FYJ84_11680</name>
</gene>
<protein>
    <submittedName>
        <fullName evidence="2">D-alanyl-lipoteichoic acid biosynthesis protein DltD</fullName>
    </submittedName>
</protein>
<comment type="caution">
    <text evidence="2">The sequence shown here is derived from an EMBL/GenBank/DDBJ whole genome shotgun (WGS) entry which is preliminary data.</text>
</comment>
<keyword evidence="1" id="KW-0812">Transmembrane</keyword>
<dbReference type="Pfam" id="PF04914">
    <property type="entry name" value="DltD"/>
    <property type="match status" value="1"/>
</dbReference>
<name>A0A6I2UIT2_9FIRM</name>
<dbReference type="PANTHER" id="PTHR40039:SF1">
    <property type="entry name" value="PROTEIN DLTD"/>
    <property type="match status" value="1"/>
</dbReference>
<keyword evidence="1" id="KW-1133">Transmembrane helix</keyword>
<reference evidence="2 3" key="1">
    <citation type="submission" date="2019-08" db="EMBL/GenBank/DDBJ databases">
        <title>In-depth cultivation of the pig gut microbiome towards novel bacterial diversity and tailored functional studies.</title>
        <authorList>
            <person name="Wylensek D."/>
            <person name="Hitch T.C.A."/>
            <person name="Clavel T."/>
        </authorList>
    </citation>
    <scope>NUCLEOTIDE SEQUENCE [LARGE SCALE GENOMIC DNA]</scope>
    <source>
        <strain evidence="2 3">WCA-693-APC-5D-A</strain>
    </source>
</reference>
<dbReference type="RefSeq" id="WP_154407806.1">
    <property type="nucleotide sequence ID" value="NZ_VUNR01000028.1"/>
</dbReference>
<dbReference type="NCBIfam" id="TIGR04092">
    <property type="entry name" value="LTA_DltD"/>
    <property type="match status" value="1"/>
</dbReference>
<dbReference type="InterPro" id="IPR006998">
    <property type="entry name" value="DltD"/>
</dbReference>
<sequence length="394" mass="46300">MHHYRKIYKCLNIIGIVVIAVAVILCSCTMWLDWELAILDDKHVNLDSNIRKDSGMYLLQRSLKKGDLLLIGSSELSAPVEQNPINLYPNNELPANINKIGHAYQQCLLDGIMLGALRKDDSVNKIALIVSPQWFEGSDIDKKGFQSNFSELQFLTFLRNDCIADTSKKYVCGRLYELLDDDKANGESRFLSLIYKDKTVVNDVLKLIFYPYYELKYRLLVLKDKYRAYRFLKDTEETSTVKYINWDEAMKKASLQGEEACTNNNLFVYDEYYTKYIANRLDSLANISKNEELLNSREIDDFNFLLEMSNTSVIKPYFVFMSTNGLYYDYRGLDRVKRIALYDYLQKETDKWGIPYLDLREYEYEPYFYCDVMHLGWKGWTLVNEKISKHFRQI</sequence>
<evidence type="ECO:0000256" key="1">
    <source>
        <dbReference type="SAM" id="Phobius"/>
    </source>
</evidence>
<evidence type="ECO:0000313" key="3">
    <source>
        <dbReference type="Proteomes" id="UP000433181"/>
    </source>
</evidence>
<accession>A0A6I2UIT2</accession>
<dbReference type="Proteomes" id="UP000433181">
    <property type="component" value="Unassembled WGS sequence"/>
</dbReference>
<dbReference type="PANTHER" id="PTHR40039">
    <property type="entry name" value="PROTEIN DLTD"/>
    <property type="match status" value="1"/>
</dbReference>
<keyword evidence="1" id="KW-0472">Membrane</keyword>
<dbReference type="InterPro" id="IPR023896">
    <property type="entry name" value="LTA_DltD"/>
</dbReference>
<feature type="transmembrane region" description="Helical" evidence="1">
    <location>
        <begin position="12"/>
        <end position="32"/>
    </location>
</feature>
<dbReference type="EMBL" id="VUNR01000028">
    <property type="protein sequence ID" value="MSU09639.1"/>
    <property type="molecule type" value="Genomic_DNA"/>
</dbReference>
<organism evidence="2 3">
    <name type="scientific">Anaerovibrio slackiae</name>
    <dbReference type="NCBI Taxonomy" id="2652309"/>
    <lineage>
        <taxon>Bacteria</taxon>
        <taxon>Bacillati</taxon>
        <taxon>Bacillota</taxon>
        <taxon>Negativicutes</taxon>
        <taxon>Selenomonadales</taxon>
        <taxon>Selenomonadaceae</taxon>
        <taxon>Anaerovibrio</taxon>
    </lineage>
</organism>